<reference evidence="1 2" key="1">
    <citation type="submission" date="2019-03" db="EMBL/GenBank/DDBJ databases">
        <title>Draft genome sequences of novel Actinobacteria.</title>
        <authorList>
            <person name="Sahin N."/>
            <person name="Ay H."/>
            <person name="Saygin H."/>
        </authorList>
    </citation>
    <scope>NUCLEOTIDE SEQUENCE [LARGE SCALE GENOMIC DNA]</scope>
    <source>
        <strain evidence="1 2">7K502</strain>
    </source>
</reference>
<evidence type="ECO:0000313" key="1">
    <source>
        <dbReference type="EMBL" id="TDD55220.1"/>
    </source>
</evidence>
<proteinExistence type="predicted"/>
<dbReference type="AlphaFoldDB" id="A0A4R4ZBK4"/>
<gene>
    <name evidence="1" type="ORF">E1288_05305</name>
</gene>
<organism evidence="1 2">
    <name type="scientific">Saccharopolyspora elongata</name>
    <dbReference type="NCBI Taxonomy" id="2530387"/>
    <lineage>
        <taxon>Bacteria</taxon>
        <taxon>Bacillati</taxon>
        <taxon>Actinomycetota</taxon>
        <taxon>Actinomycetes</taxon>
        <taxon>Pseudonocardiales</taxon>
        <taxon>Pseudonocardiaceae</taxon>
        <taxon>Saccharopolyspora</taxon>
    </lineage>
</organism>
<accession>A0A4R4ZBK4</accession>
<name>A0A4R4ZBK4_9PSEU</name>
<evidence type="ECO:0000313" key="2">
    <source>
        <dbReference type="Proteomes" id="UP000294947"/>
    </source>
</evidence>
<dbReference type="EMBL" id="SMKW01000004">
    <property type="protein sequence ID" value="TDD55220.1"/>
    <property type="molecule type" value="Genomic_DNA"/>
</dbReference>
<protein>
    <submittedName>
        <fullName evidence="1">Uncharacterized protein</fullName>
    </submittedName>
</protein>
<keyword evidence="2" id="KW-1185">Reference proteome</keyword>
<dbReference type="Proteomes" id="UP000294947">
    <property type="component" value="Unassembled WGS sequence"/>
</dbReference>
<sequence>MLVVLIAGFVGGYAFGTFRESAEVSEPPVSVPAPPPLERERVPCAAAADVGRALLAQTQRAAEAIGQLDPHALRQVLDEYERLQARLEQAIAACSG</sequence>
<comment type="caution">
    <text evidence="1">The sequence shown here is derived from an EMBL/GenBank/DDBJ whole genome shotgun (WGS) entry which is preliminary data.</text>
</comment>